<protein>
    <recommendedName>
        <fullName evidence="3">Type 4 fimbrial biogenesis protein PilX N-terminal domain-containing protein</fullName>
    </recommendedName>
</protein>
<proteinExistence type="predicted"/>
<dbReference type="EMBL" id="LDOV01000020">
    <property type="protein sequence ID" value="KLV00692.1"/>
    <property type="molecule type" value="Genomic_DNA"/>
</dbReference>
<dbReference type="RefSeq" id="WP_047874396.1">
    <property type="nucleotide sequence ID" value="NZ_BMYC01000010.1"/>
</dbReference>
<reference evidence="1 2" key="1">
    <citation type="submission" date="2015-05" db="EMBL/GenBank/DDBJ databases">
        <title>Photobacterium galathea sp. nov.</title>
        <authorList>
            <person name="Machado H."/>
            <person name="Gram L."/>
        </authorList>
    </citation>
    <scope>NUCLEOTIDE SEQUENCE [LARGE SCALE GENOMIC DNA]</scope>
    <source>
        <strain evidence="1 2">DSM 25995</strain>
    </source>
</reference>
<evidence type="ECO:0008006" key="3">
    <source>
        <dbReference type="Google" id="ProtNLM"/>
    </source>
</evidence>
<gene>
    <name evidence="1" type="ORF">ABT58_10660</name>
</gene>
<accession>A0A0J1JFU9</accession>
<organism evidence="1 2">
    <name type="scientific">Photobacterium aphoticum</name>
    <dbReference type="NCBI Taxonomy" id="754436"/>
    <lineage>
        <taxon>Bacteria</taxon>
        <taxon>Pseudomonadati</taxon>
        <taxon>Pseudomonadota</taxon>
        <taxon>Gammaproteobacteria</taxon>
        <taxon>Vibrionales</taxon>
        <taxon>Vibrionaceae</taxon>
        <taxon>Photobacterium</taxon>
    </lineage>
</organism>
<keyword evidence="2" id="KW-1185">Reference proteome</keyword>
<dbReference type="Proteomes" id="UP000036426">
    <property type="component" value="Unassembled WGS sequence"/>
</dbReference>
<dbReference type="OrthoDB" id="5814101at2"/>
<comment type="caution">
    <text evidence="1">The sequence shown here is derived from an EMBL/GenBank/DDBJ whole genome shotgun (WGS) entry which is preliminary data.</text>
</comment>
<dbReference type="PATRIC" id="fig|754436.4.peg.2263"/>
<evidence type="ECO:0000313" key="1">
    <source>
        <dbReference type="EMBL" id="KLV00692.1"/>
    </source>
</evidence>
<evidence type="ECO:0000313" key="2">
    <source>
        <dbReference type="Proteomes" id="UP000036426"/>
    </source>
</evidence>
<sequence>MNSQKGMATLLVTVMLVVVSLLFSLASYKNVFYQIKRTQNEVEERQLHWRAEGGLECAIALNNHTPSLGVTGQPYDTCDTNELTLTATLLTGTQYLITSTFQKDRGQTTLYKKIKTNPRTTGAIQAISDLKLVGSYTIKPDVDGPLPDGKFKCVSVRYGANFFARGSVKVNDPETNGPYPGFSGQCGVDYATDTYAALNTWDADINAQDTPPAANGALELDFVKDLNMNPFESFFYKSRDEIAEVKSEFTVITGSVEATDEVNSAGVIVTAKRCDSKIKQAFEGTAGSPPTDKVWVEGNCDLVNGAGLNGLPSEPRILVVENGVMSVNGAAVFDGVIYHLFNSGIAPTADMTAAWSGVTSNVGMLPADMVKGVYFQNGSFRPSGGLVLDTRGGLSILNSGFDLTFVGGLNPNTPPQSVYWVEGSWNDI</sequence>
<name>A0A0J1JFU9_9GAMM</name>
<dbReference type="AlphaFoldDB" id="A0A0J1JFU9"/>